<dbReference type="OrthoDB" id="18798at2759"/>
<protein>
    <recommendedName>
        <fullName evidence="2">small monomeric GTPase</fullName>
        <ecNumber evidence="2">3.6.5.2</ecNumber>
    </recommendedName>
</protein>
<dbReference type="AlphaFoldDB" id="A0A443SHM0"/>
<feature type="compositionally biased region" description="Low complexity" evidence="5">
    <location>
        <begin position="176"/>
        <end position="189"/>
    </location>
</feature>
<keyword evidence="3" id="KW-0378">Hydrolase</keyword>
<proteinExistence type="inferred from homology"/>
<dbReference type="InterPro" id="IPR001806">
    <property type="entry name" value="Small_GTPase"/>
</dbReference>
<evidence type="ECO:0000313" key="6">
    <source>
        <dbReference type="EMBL" id="RWS27027.1"/>
    </source>
</evidence>
<dbReference type="Proteomes" id="UP000288716">
    <property type="component" value="Unassembled WGS sequence"/>
</dbReference>
<dbReference type="SMART" id="SM00173">
    <property type="entry name" value="RAS"/>
    <property type="match status" value="1"/>
</dbReference>
<dbReference type="GO" id="GO:0005525">
    <property type="term" value="F:GTP binding"/>
    <property type="evidence" value="ECO:0007669"/>
    <property type="project" value="InterPro"/>
</dbReference>
<dbReference type="InterPro" id="IPR027417">
    <property type="entry name" value="P-loop_NTPase"/>
</dbReference>
<dbReference type="STRING" id="299467.A0A443SHM0"/>
<dbReference type="InterPro" id="IPR051065">
    <property type="entry name" value="Ras-related_GTPase"/>
</dbReference>
<organism evidence="6 7">
    <name type="scientific">Leptotrombidium deliense</name>
    <dbReference type="NCBI Taxonomy" id="299467"/>
    <lineage>
        <taxon>Eukaryota</taxon>
        <taxon>Metazoa</taxon>
        <taxon>Ecdysozoa</taxon>
        <taxon>Arthropoda</taxon>
        <taxon>Chelicerata</taxon>
        <taxon>Arachnida</taxon>
        <taxon>Acari</taxon>
        <taxon>Acariformes</taxon>
        <taxon>Trombidiformes</taxon>
        <taxon>Prostigmata</taxon>
        <taxon>Anystina</taxon>
        <taxon>Parasitengona</taxon>
        <taxon>Trombiculoidea</taxon>
        <taxon>Trombiculidae</taxon>
        <taxon>Leptotrombidium</taxon>
    </lineage>
</organism>
<dbReference type="VEuPathDB" id="VectorBase:LDEU005013"/>
<gene>
    <name evidence="6" type="ORF">B4U80_11463</name>
</gene>
<dbReference type="PROSITE" id="PS51419">
    <property type="entry name" value="RAB"/>
    <property type="match status" value="1"/>
</dbReference>
<dbReference type="PANTHER" id="PTHR45704">
    <property type="entry name" value="RAS-LIKE FAMILY MEMBER 11"/>
    <property type="match status" value="1"/>
</dbReference>
<evidence type="ECO:0000313" key="7">
    <source>
        <dbReference type="Proteomes" id="UP000288716"/>
    </source>
</evidence>
<dbReference type="EMBL" id="NCKV01002304">
    <property type="protein sequence ID" value="RWS27027.1"/>
    <property type="molecule type" value="Genomic_DNA"/>
</dbReference>
<accession>A0A443SHM0</accession>
<dbReference type="GO" id="GO:0003925">
    <property type="term" value="F:G protein activity"/>
    <property type="evidence" value="ECO:0007669"/>
    <property type="project" value="UniProtKB-EC"/>
</dbReference>
<comment type="caution">
    <text evidence="6">The sequence shown here is derived from an EMBL/GenBank/DDBJ whole genome shotgun (WGS) entry which is preliminary data.</text>
</comment>
<sequence length="228" mass="26255">MYKKEHCCDDVTLKIEILDVSSRCKIIYSREKNTNLTVDDIEEHIQWANAFVVIYSICDKNSFLDAQRYIEIIIASRRPSHSPIALLANKRDLEPGRQVTYSEGNCLAQRFQCHFYEISAAESYFGVFVAWEALIREVRAIQWRPHRFSSLSGQNRKLCKVFGAVFGRHSDASVSYSHYSSNQRNNNNENRGKQKRSISVLSVCRPKKHSNAIMIRITKESMTGVLSL</sequence>
<evidence type="ECO:0000256" key="5">
    <source>
        <dbReference type="SAM" id="MobiDB-lite"/>
    </source>
</evidence>
<feature type="region of interest" description="Disordered" evidence="5">
    <location>
        <begin position="176"/>
        <end position="198"/>
    </location>
</feature>
<name>A0A443SHM0_9ACAR</name>
<feature type="non-terminal residue" evidence="6">
    <location>
        <position position="228"/>
    </location>
</feature>
<comment type="catalytic activity">
    <reaction evidence="4">
        <text>GTP + H2O = GDP + phosphate + H(+)</text>
        <dbReference type="Rhea" id="RHEA:19669"/>
        <dbReference type="ChEBI" id="CHEBI:15377"/>
        <dbReference type="ChEBI" id="CHEBI:15378"/>
        <dbReference type="ChEBI" id="CHEBI:37565"/>
        <dbReference type="ChEBI" id="CHEBI:43474"/>
        <dbReference type="ChEBI" id="CHEBI:58189"/>
        <dbReference type="EC" id="3.6.5.2"/>
    </reaction>
</comment>
<evidence type="ECO:0000256" key="3">
    <source>
        <dbReference type="ARBA" id="ARBA00022801"/>
    </source>
</evidence>
<dbReference type="PROSITE" id="PS51421">
    <property type="entry name" value="RAS"/>
    <property type="match status" value="1"/>
</dbReference>
<dbReference type="Pfam" id="PF00071">
    <property type="entry name" value="Ras"/>
    <property type="match status" value="1"/>
</dbReference>
<keyword evidence="7" id="KW-1185">Reference proteome</keyword>
<comment type="similarity">
    <text evidence="1">Belongs to the small GTPase superfamily. Ras family.</text>
</comment>
<evidence type="ECO:0000256" key="2">
    <source>
        <dbReference type="ARBA" id="ARBA00011984"/>
    </source>
</evidence>
<evidence type="ECO:0000256" key="1">
    <source>
        <dbReference type="ARBA" id="ARBA00008344"/>
    </source>
</evidence>
<dbReference type="Gene3D" id="3.40.50.300">
    <property type="entry name" value="P-loop containing nucleotide triphosphate hydrolases"/>
    <property type="match status" value="1"/>
</dbReference>
<reference evidence="6 7" key="1">
    <citation type="journal article" date="2018" name="Gigascience">
        <title>Genomes of trombidid mites reveal novel predicted allergens and laterally-transferred genes associated with secondary metabolism.</title>
        <authorList>
            <person name="Dong X."/>
            <person name="Chaisiri K."/>
            <person name="Xia D."/>
            <person name="Armstrong S.D."/>
            <person name="Fang Y."/>
            <person name="Donnelly M.J."/>
            <person name="Kadowaki T."/>
            <person name="McGarry J.W."/>
            <person name="Darby A.C."/>
            <person name="Makepeace B.L."/>
        </authorList>
    </citation>
    <scope>NUCLEOTIDE SEQUENCE [LARGE SCALE GENOMIC DNA]</scope>
    <source>
        <strain evidence="6">UoL-UT</strain>
    </source>
</reference>
<dbReference type="EC" id="3.6.5.2" evidence="2"/>
<dbReference type="SUPFAM" id="SSF52540">
    <property type="entry name" value="P-loop containing nucleoside triphosphate hydrolases"/>
    <property type="match status" value="1"/>
</dbReference>
<evidence type="ECO:0000256" key="4">
    <source>
        <dbReference type="ARBA" id="ARBA00048098"/>
    </source>
</evidence>
<dbReference type="SMART" id="SM00175">
    <property type="entry name" value="RAB"/>
    <property type="match status" value="1"/>
</dbReference>